<comment type="caution">
    <text evidence="1">The sequence shown here is derived from an EMBL/GenBank/DDBJ whole genome shotgun (WGS) entry which is preliminary data.</text>
</comment>
<gene>
    <name evidence="1" type="ORF">ACFQ4O_06315</name>
</gene>
<organism evidence="1 2">
    <name type="scientific">Methylopila musalis</name>
    <dbReference type="NCBI Taxonomy" id="1134781"/>
    <lineage>
        <taxon>Bacteria</taxon>
        <taxon>Pseudomonadati</taxon>
        <taxon>Pseudomonadota</taxon>
        <taxon>Alphaproteobacteria</taxon>
        <taxon>Hyphomicrobiales</taxon>
        <taxon>Methylopilaceae</taxon>
        <taxon>Methylopila</taxon>
    </lineage>
</organism>
<evidence type="ECO:0000313" key="1">
    <source>
        <dbReference type="EMBL" id="MFD1331612.1"/>
    </source>
</evidence>
<proteinExistence type="predicted"/>
<keyword evidence="2" id="KW-1185">Reference proteome</keyword>
<dbReference type="Proteomes" id="UP001597171">
    <property type="component" value="Unassembled WGS sequence"/>
</dbReference>
<dbReference type="InterPro" id="IPR009579">
    <property type="entry name" value="DUF1192"/>
</dbReference>
<reference evidence="2" key="1">
    <citation type="journal article" date="2019" name="Int. J. Syst. Evol. Microbiol.">
        <title>The Global Catalogue of Microorganisms (GCM) 10K type strain sequencing project: providing services to taxonomists for standard genome sequencing and annotation.</title>
        <authorList>
            <consortium name="The Broad Institute Genomics Platform"/>
            <consortium name="The Broad Institute Genome Sequencing Center for Infectious Disease"/>
            <person name="Wu L."/>
            <person name="Ma J."/>
        </authorList>
    </citation>
    <scope>NUCLEOTIDE SEQUENCE [LARGE SCALE GENOMIC DNA]</scope>
    <source>
        <strain evidence="2">CCUG 61696</strain>
    </source>
</reference>
<protein>
    <submittedName>
        <fullName evidence="1">DUF1192 domain-containing protein</fullName>
    </submittedName>
</protein>
<name>A0ABW3Z609_9HYPH</name>
<sequence>MSLFDDDRPARPAADSAHQIGQPLDRLSVGELNERIVTLRGEIARLEAAIAAKSAHRDAAENVFRS</sequence>
<evidence type="ECO:0000313" key="2">
    <source>
        <dbReference type="Proteomes" id="UP001597171"/>
    </source>
</evidence>
<dbReference type="EMBL" id="JBHTMX010000033">
    <property type="protein sequence ID" value="MFD1331612.1"/>
    <property type="molecule type" value="Genomic_DNA"/>
</dbReference>
<dbReference type="RefSeq" id="WP_378774822.1">
    <property type="nucleotide sequence ID" value="NZ_JBHTMX010000033.1"/>
</dbReference>
<accession>A0ABW3Z609</accession>
<dbReference type="Pfam" id="PF06698">
    <property type="entry name" value="DUF1192"/>
    <property type="match status" value="1"/>
</dbReference>